<evidence type="ECO:0000313" key="1">
    <source>
        <dbReference type="EMBL" id="MCJ8734538.1"/>
    </source>
</evidence>
<proteinExistence type="predicted"/>
<evidence type="ECO:0000313" key="2">
    <source>
        <dbReference type="Proteomes" id="UP000830395"/>
    </source>
</evidence>
<dbReference type="EMBL" id="CM040981">
    <property type="protein sequence ID" value="MCJ8734538.1"/>
    <property type="molecule type" value="Genomic_DNA"/>
</dbReference>
<name>A0ACC5YG24_9TELE</name>
<keyword evidence="2" id="KW-1185">Reference proteome</keyword>
<accession>A0ACC5YG24</accession>
<comment type="caution">
    <text evidence="1">The sequence shown here is derived from an EMBL/GenBank/DDBJ whole genome shotgun (WGS) entry which is preliminary data.</text>
</comment>
<organism evidence="1 2">
    <name type="scientific">Pangasius djambal</name>
    <dbReference type="NCBI Taxonomy" id="1691987"/>
    <lineage>
        <taxon>Eukaryota</taxon>
        <taxon>Metazoa</taxon>
        <taxon>Chordata</taxon>
        <taxon>Craniata</taxon>
        <taxon>Vertebrata</taxon>
        <taxon>Euteleostomi</taxon>
        <taxon>Actinopterygii</taxon>
        <taxon>Neopterygii</taxon>
        <taxon>Teleostei</taxon>
        <taxon>Ostariophysi</taxon>
        <taxon>Siluriformes</taxon>
        <taxon>Pangasiidae</taxon>
        <taxon>Pangasius</taxon>
    </lineage>
</organism>
<reference evidence="1" key="1">
    <citation type="submission" date="2020-02" db="EMBL/GenBank/DDBJ databases">
        <title>Genome sequencing of the panga catfish, Pangasius djambal.</title>
        <authorList>
            <person name="Wen M."/>
            <person name="Zahm M."/>
            <person name="Roques C."/>
            <person name="Cabau C."/>
            <person name="Klopp C."/>
            <person name="Donnadieu C."/>
            <person name="Jouanno E."/>
            <person name="Avarre J.-C."/>
            <person name="Campet M."/>
            <person name="Ha T."/>
            <person name="Dugue R."/>
            <person name="Lampietro C."/>
            <person name="Louis A."/>
            <person name="Herpin A."/>
            <person name="Echchiki A."/>
            <person name="Berthelot C."/>
            <person name="Parey E."/>
            <person name="Roest-Crollius H."/>
            <person name="Braasch I."/>
            <person name="Postlethwait J.H."/>
            <person name="Bobe J."/>
            <person name="Montfort J."/>
            <person name="Bouchez O."/>
            <person name="Begum T."/>
            <person name="Schartl M."/>
            <person name="Gustiano R."/>
            <person name="Guiguen Y."/>
        </authorList>
    </citation>
    <scope>NUCLEOTIDE SEQUENCE</scope>
    <source>
        <strain evidence="1">Pdj_M5554</strain>
    </source>
</reference>
<gene>
    <name evidence="1" type="ORF">PDJAM_G00236320</name>
</gene>
<protein>
    <submittedName>
        <fullName evidence="1">Uncharacterized protein</fullName>
    </submittedName>
</protein>
<dbReference type="Proteomes" id="UP000830395">
    <property type="component" value="Chromosome 7"/>
</dbReference>
<sequence length="517" mass="55312">MWDPDEVARMCYERYAALPRRGKPEEGREWTQLAAVIQVTRCPDTHAVLKDVVALGTGTKCIGRGVMSPKGDVLNDSHAEVIARRSCVRYLMEHLCVVMRGGHSSVFCRADQVGKWRIRPDVSFLFFCSHTPCGDASIIPMMESQAQPCPPVPRANQESEQGNRKRSAESEAGGVKKRVRVDRQQEVGYDLRSIEGVGDDGAGVGADGAGVGADGAGVGDDGAGVGDDGVGVGDDGAGVGDDGAGVGDDGAGVGLGSEHVEVSSGEQVCDVHRTGAKCVPGAPSDPRGPGLDFHTVGTLRVKPGRGEHTLSLSCSDKLSRWCTLGFQGALLSHFLQEGVYFSAVVVGKCPYSRHALHRAISRCASVTGLPAGFSPHTPELLQSSVEFTHGRTHTLQSHDASQQVRVVPCGAAISWCSVSSQPLDVTANGYKQGVTKKSLGTPQARSLISKVELFHSFLKLLELVDDSELPDSLRGKDLSTYWDYKVAADEYQQAWTALRTQVFTLWPQSPRHLLHFT</sequence>